<dbReference type="Proteomes" id="UP000603640">
    <property type="component" value="Unassembled WGS sequence"/>
</dbReference>
<feature type="binding site" evidence="7">
    <location>
        <begin position="10"/>
        <end position="15"/>
    </location>
    <ligand>
        <name>ATP</name>
        <dbReference type="ChEBI" id="CHEBI:30616"/>
    </ligand>
</feature>
<comment type="pathway">
    <text evidence="7">Metabolic intermediate biosynthesis; chorismate biosynthesis; chorismate from D-erythrose 4-phosphate and phosphoenolpyruvate: step 5/7.</text>
</comment>
<keyword evidence="1 7" id="KW-0028">Amino-acid biosynthesis</keyword>
<protein>
    <recommendedName>
        <fullName evidence="7">Shikimate kinase</fullName>
        <shortName evidence="7">SK</shortName>
        <ecNumber evidence="7">2.7.1.71</ecNumber>
    </recommendedName>
</protein>
<keyword evidence="6 7" id="KW-0057">Aromatic amino acid biosynthesis</keyword>
<dbReference type="InterPro" id="IPR027417">
    <property type="entry name" value="P-loop_NTPase"/>
</dbReference>
<comment type="caution">
    <text evidence="7">Lacks conserved residue(s) required for the propagation of feature annotation.</text>
</comment>
<dbReference type="NCBIfam" id="NF010555">
    <property type="entry name" value="PRK13949.1"/>
    <property type="match status" value="1"/>
</dbReference>
<dbReference type="SUPFAM" id="SSF52540">
    <property type="entry name" value="P-loop containing nucleoside triphosphate hydrolases"/>
    <property type="match status" value="1"/>
</dbReference>
<evidence type="ECO:0000256" key="2">
    <source>
        <dbReference type="ARBA" id="ARBA00022679"/>
    </source>
</evidence>
<dbReference type="PRINTS" id="PR01100">
    <property type="entry name" value="SHIKIMTKNASE"/>
</dbReference>
<evidence type="ECO:0000256" key="1">
    <source>
        <dbReference type="ARBA" id="ARBA00022605"/>
    </source>
</evidence>
<keyword evidence="4 7" id="KW-0418">Kinase</keyword>
<feature type="binding site" evidence="7">
    <location>
        <position position="119"/>
    </location>
    <ligand>
        <name>ATP</name>
        <dbReference type="ChEBI" id="CHEBI:30616"/>
    </ligand>
</feature>
<keyword evidence="2 7" id="KW-0808">Transferase</keyword>
<evidence type="ECO:0000256" key="5">
    <source>
        <dbReference type="ARBA" id="ARBA00022840"/>
    </source>
</evidence>
<comment type="catalytic activity">
    <reaction evidence="7">
        <text>shikimate + ATP = 3-phosphoshikimate + ADP + H(+)</text>
        <dbReference type="Rhea" id="RHEA:13121"/>
        <dbReference type="ChEBI" id="CHEBI:15378"/>
        <dbReference type="ChEBI" id="CHEBI:30616"/>
        <dbReference type="ChEBI" id="CHEBI:36208"/>
        <dbReference type="ChEBI" id="CHEBI:145989"/>
        <dbReference type="ChEBI" id="CHEBI:456216"/>
        <dbReference type="EC" id="2.7.1.71"/>
    </reaction>
</comment>
<keyword evidence="7" id="KW-0479">Metal-binding</keyword>
<evidence type="ECO:0000256" key="3">
    <source>
        <dbReference type="ARBA" id="ARBA00022741"/>
    </source>
</evidence>
<evidence type="ECO:0000313" key="8">
    <source>
        <dbReference type="EMBL" id="MBC5994865.1"/>
    </source>
</evidence>
<comment type="caution">
    <text evidence="8">The sequence shown here is derived from an EMBL/GenBank/DDBJ whole genome shotgun (WGS) entry which is preliminary data.</text>
</comment>
<comment type="similarity">
    <text evidence="7">Belongs to the shikimate kinase family.</text>
</comment>
<dbReference type="GO" id="GO:0005829">
    <property type="term" value="C:cytosol"/>
    <property type="evidence" value="ECO:0007669"/>
    <property type="project" value="TreeGrafter"/>
</dbReference>
<dbReference type="Pfam" id="PF01202">
    <property type="entry name" value="SKI"/>
    <property type="match status" value="1"/>
</dbReference>
<feature type="binding site" evidence="7">
    <location>
        <position position="56"/>
    </location>
    <ligand>
        <name>substrate</name>
    </ligand>
</feature>
<keyword evidence="7" id="KW-0460">Magnesium</keyword>
<comment type="cofactor">
    <cofactor evidence="7">
        <name>Mg(2+)</name>
        <dbReference type="ChEBI" id="CHEBI:18420"/>
    </cofactor>
    <text evidence="7">Binds 1 Mg(2+) ion per subunit.</text>
</comment>
<dbReference type="GO" id="GO:0008652">
    <property type="term" value="P:amino acid biosynthetic process"/>
    <property type="evidence" value="ECO:0007669"/>
    <property type="project" value="UniProtKB-KW"/>
</dbReference>
<sequence>MLVFLVGMMGSGKSTLGRQLAQMLGYTFIDLDEYIEQREQKTIPAIFADQGENTFRQKERDALQAVVQEYADAVVATGGGTPCFFDNINFMNQQGKTVFLAVPPEAIVRRLTVTDLNTRPLLAGKSEAEITSFMVKTLAHRVWFYQQAKYTAEGAAITASQLAQLLNQ</sequence>
<dbReference type="GO" id="GO:0004765">
    <property type="term" value="F:shikimate kinase activity"/>
    <property type="evidence" value="ECO:0007669"/>
    <property type="project" value="UniProtKB-UniRule"/>
</dbReference>
<dbReference type="PANTHER" id="PTHR21087:SF16">
    <property type="entry name" value="SHIKIMATE KINASE 1, CHLOROPLASTIC"/>
    <property type="match status" value="1"/>
</dbReference>
<evidence type="ECO:0000256" key="7">
    <source>
        <dbReference type="HAMAP-Rule" id="MF_00109"/>
    </source>
</evidence>
<keyword evidence="7" id="KW-0963">Cytoplasm</keyword>
<evidence type="ECO:0000256" key="6">
    <source>
        <dbReference type="ARBA" id="ARBA00023141"/>
    </source>
</evidence>
<gene>
    <name evidence="7" type="primary">aroK</name>
    <name evidence="8" type="ORF">H8S84_18620</name>
</gene>
<dbReference type="PANTHER" id="PTHR21087">
    <property type="entry name" value="SHIKIMATE KINASE"/>
    <property type="match status" value="1"/>
</dbReference>
<reference evidence="8" key="1">
    <citation type="submission" date="2020-08" db="EMBL/GenBank/DDBJ databases">
        <title>Pontibacter sp. SD6 16S ribosomal RNA gene Genome sequencing and assembly.</title>
        <authorList>
            <person name="Kang M."/>
        </authorList>
    </citation>
    <scope>NUCLEOTIDE SEQUENCE</scope>
    <source>
        <strain evidence="8">SD6</strain>
    </source>
</reference>
<keyword evidence="5 7" id="KW-0067">ATP-binding</keyword>
<dbReference type="CDD" id="cd00464">
    <property type="entry name" value="SK"/>
    <property type="match status" value="1"/>
</dbReference>
<evidence type="ECO:0000313" key="9">
    <source>
        <dbReference type="Proteomes" id="UP000603640"/>
    </source>
</evidence>
<dbReference type="Gene3D" id="3.40.50.300">
    <property type="entry name" value="P-loop containing nucleotide triphosphate hydrolases"/>
    <property type="match status" value="1"/>
</dbReference>
<evidence type="ECO:0000256" key="4">
    <source>
        <dbReference type="ARBA" id="ARBA00022777"/>
    </source>
</evidence>
<dbReference type="GO" id="GO:0009073">
    <property type="term" value="P:aromatic amino acid family biosynthetic process"/>
    <property type="evidence" value="ECO:0007669"/>
    <property type="project" value="UniProtKB-KW"/>
</dbReference>
<dbReference type="GO" id="GO:0005524">
    <property type="term" value="F:ATP binding"/>
    <property type="evidence" value="ECO:0007669"/>
    <property type="project" value="UniProtKB-UniRule"/>
</dbReference>
<comment type="subunit">
    <text evidence="7">Monomer.</text>
</comment>
<feature type="binding site" evidence="7">
    <location>
        <position position="79"/>
    </location>
    <ligand>
        <name>substrate</name>
    </ligand>
</feature>
<name>A0A923NDD0_9BACT</name>
<feature type="binding site" evidence="7">
    <location>
        <position position="32"/>
    </location>
    <ligand>
        <name>substrate</name>
    </ligand>
</feature>
<feature type="binding site" evidence="7">
    <location>
        <position position="141"/>
    </location>
    <ligand>
        <name>substrate</name>
    </ligand>
</feature>
<organism evidence="8 9">
    <name type="scientific">Pontibacter cellulosilyticus</name>
    <dbReference type="NCBI Taxonomy" id="1720253"/>
    <lineage>
        <taxon>Bacteria</taxon>
        <taxon>Pseudomonadati</taxon>
        <taxon>Bacteroidota</taxon>
        <taxon>Cytophagia</taxon>
        <taxon>Cytophagales</taxon>
        <taxon>Hymenobacteraceae</taxon>
        <taxon>Pontibacter</taxon>
    </lineage>
</organism>
<comment type="subcellular location">
    <subcellularLocation>
        <location evidence="7">Cytoplasm</location>
    </subcellularLocation>
</comment>
<proteinExistence type="inferred from homology"/>
<dbReference type="RefSeq" id="WP_187068898.1">
    <property type="nucleotide sequence ID" value="NZ_JACRVF010000007.1"/>
</dbReference>
<dbReference type="EC" id="2.7.1.71" evidence="7"/>
<keyword evidence="3 7" id="KW-0547">Nucleotide-binding</keyword>
<accession>A0A923NDD0</accession>
<dbReference type="GO" id="GO:0009423">
    <property type="term" value="P:chorismate biosynthetic process"/>
    <property type="evidence" value="ECO:0007669"/>
    <property type="project" value="UniProtKB-UniRule"/>
</dbReference>
<dbReference type="HAMAP" id="MF_00109">
    <property type="entry name" value="Shikimate_kinase"/>
    <property type="match status" value="1"/>
</dbReference>
<keyword evidence="9" id="KW-1185">Reference proteome</keyword>
<dbReference type="InterPro" id="IPR031322">
    <property type="entry name" value="Shikimate/glucono_kinase"/>
</dbReference>
<dbReference type="AlphaFoldDB" id="A0A923NDD0"/>
<dbReference type="GO" id="GO:0000287">
    <property type="term" value="F:magnesium ion binding"/>
    <property type="evidence" value="ECO:0007669"/>
    <property type="project" value="UniProtKB-UniRule"/>
</dbReference>
<dbReference type="InterPro" id="IPR000623">
    <property type="entry name" value="Shikimate_kinase/TSH1"/>
</dbReference>
<comment type="function">
    <text evidence="7">Catalyzes the specific phosphorylation of the 3-hydroxyl group of shikimic acid using ATP as a cosubstrate.</text>
</comment>
<dbReference type="EMBL" id="JACRVF010000007">
    <property type="protein sequence ID" value="MBC5994865.1"/>
    <property type="molecule type" value="Genomic_DNA"/>
</dbReference>
<feature type="binding site" evidence="7">
    <location>
        <position position="14"/>
    </location>
    <ligand>
        <name>Mg(2+)</name>
        <dbReference type="ChEBI" id="CHEBI:18420"/>
    </ligand>
</feature>